<feature type="compositionally biased region" description="Polar residues" evidence="1">
    <location>
        <begin position="372"/>
        <end position="384"/>
    </location>
</feature>
<dbReference type="Proteomes" id="UP001303473">
    <property type="component" value="Unassembled WGS sequence"/>
</dbReference>
<feature type="compositionally biased region" description="Acidic residues" evidence="1">
    <location>
        <begin position="216"/>
        <end position="230"/>
    </location>
</feature>
<feature type="region of interest" description="Disordered" evidence="1">
    <location>
        <begin position="1"/>
        <end position="52"/>
    </location>
</feature>
<keyword evidence="3" id="KW-1185">Reference proteome</keyword>
<feature type="compositionally biased region" description="Polar residues" evidence="1">
    <location>
        <begin position="560"/>
        <end position="597"/>
    </location>
</feature>
<feature type="compositionally biased region" description="Polar residues" evidence="1">
    <location>
        <begin position="1182"/>
        <end position="1192"/>
    </location>
</feature>
<feature type="region of interest" description="Disordered" evidence="1">
    <location>
        <begin position="793"/>
        <end position="1278"/>
    </location>
</feature>
<feature type="compositionally biased region" description="Polar residues" evidence="1">
    <location>
        <begin position="614"/>
        <end position="630"/>
    </location>
</feature>
<dbReference type="EMBL" id="MU853772">
    <property type="protein sequence ID" value="KAK3942640.1"/>
    <property type="molecule type" value="Genomic_DNA"/>
</dbReference>
<dbReference type="AlphaFoldDB" id="A0AAN6NBD0"/>
<feature type="compositionally biased region" description="Low complexity" evidence="1">
    <location>
        <begin position="1257"/>
        <end position="1266"/>
    </location>
</feature>
<feature type="compositionally biased region" description="Basic and acidic residues" evidence="1">
    <location>
        <begin position="9"/>
        <end position="28"/>
    </location>
</feature>
<feature type="compositionally biased region" description="Basic and acidic residues" evidence="1">
    <location>
        <begin position="43"/>
        <end position="52"/>
    </location>
</feature>
<feature type="region of interest" description="Disordered" evidence="1">
    <location>
        <begin position="676"/>
        <end position="759"/>
    </location>
</feature>
<comment type="caution">
    <text evidence="2">The sequence shown here is derived from an EMBL/GenBank/DDBJ whole genome shotgun (WGS) entry which is preliminary data.</text>
</comment>
<feature type="compositionally biased region" description="Low complexity" evidence="1">
    <location>
        <begin position="1128"/>
        <end position="1148"/>
    </location>
</feature>
<feature type="compositionally biased region" description="Basic and acidic residues" evidence="1">
    <location>
        <begin position="1090"/>
        <end position="1102"/>
    </location>
</feature>
<feature type="compositionally biased region" description="Low complexity" evidence="1">
    <location>
        <begin position="250"/>
        <end position="268"/>
    </location>
</feature>
<feature type="compositionally biased region" description="Polar residues" evidence="1">
    <location>
        <begin position="941"/>
        <end position="950"/>
    </location>
</feature>
<feature type="compositionally biased region" description="Basic and acidic residues" evidence="1">
    <location>
        <begin position="676"/>
        <end position="695"/>
    </location>
</feature>
<feature type="compositionally biased region" description="Low complexity" evidence="1">
    <location>
        <begin position="1068"/>
        <end position="1080"/>
    </location>
</feature>
<feature type="compositionally biased region" description="Low complexity" evidence="1">
    <location>
        <begin position="282"/>
        <end position="294"/>
    </location>
</feature>
<sequence>MNRLRNKMKAKEAKDDSSASRTSNESDHSSLPSFKSFRKAKKSLSEEPKKEFDLSAALPSTDVFRTSLLMTNLSARFSMLREQDDPNTKIGKASDDSVLYPQRQSRLDMGFGGGLHGLSDIAEVESIKASTFLRANSFVSDDTDSTKGGSVLNRTKPIEGNNLFGGRQKIYRIPAGASAKNSEGGGLGGRILYDDDVALSAFQRWRLAEKEKNAQEEDDKAESEQAEEEAEPTRSESPPPVGYNRKRETSSTTSSASAIARNSTAATSVMSGPTPSVKDWQSASTAPTSATSTPGLERSVTRTRRLYEQGLTQDMHEQQTSALSRIDSLARQRTIGTRTPDAGPSSPSPTTGFADRFASDKRTILTKGSAPNLRSFTPPTTGSPVSAMDLGIKVPTQPEPKLNFGGSPPLSPPISETGEHPILPIQPNDLGKATAMGLFQKPSQPYDESKYAQRQIQLQQGQGRDSPSQRFRAESNASFATDRSRSSSSAQRQPFEAKSDAVKPEPPLKEDTIVTTFLDVSEASVDVPQIKKPAMPRLNVEHSSEMIHPAFRQSAMPTPLSVSGKLSNEPSPISENPNISVANSEQPSPEDSPTLGPTTGAGLSGMVRQHLRTDSNTSSVYGAAPQSGNLDSRFPLDPYESRQDGLEAGAKSNPWMSSEQDWTLSYYGEGPSLERLKALAAPKEETPSESKETDRASSTMEDANDEFANQLANARRRVRERLTSYVESDSSRAASPARSEKDLAAQQAQPAQSSANPLGIAILRPKSSRGSLIDKTRSVVVSQTKAMKMLGIGGAMSISPSPTKLSFDEKEIAPLATMEEEAAKDEPPQPESQDDANAHPGLRAFRQARRELQRRKELETLARHQAAQTALQQGQSSEQPSVTRSPPRGERSGRQRTPSRERKPPPVTYRQRAPSDESSFGMNTNSQSASRANGERERSSSETSQGQSAPQGRLPRLRNNTGPQDDQLAPNAPRQPTLRSPGLPGTDIRRSPHMPPQGYAGQGAPSGIPSPSVLDKSRSMGNLAVHSNRPGYDSSALPSPISPLNGSTGLPPSPYGMSPAGTPTSLGPRPRQPSAPQSPAVGAASNHINDSMKRVVNKREISEPTFIMSTSRVPTVNLRHQASTPDVGSYRSRSQSGSRSRSNSRGGPPSAPPVPPINPRRKREGSRPPHEESGISAPHPSFANQTNSTVSLDSVDENRRAFPSGNDEHSGKSDFRQRLRKFNGDGHGPSSLPLGSRRDNTPPINIGPPASRTVVTSGMKSSISSGMGNGMGMPGGMF</sequence>
<evidence type="ECO:0000313" key="3">
    <source>
        <dbReference type="Proteomes" id="UP001303473"/>
    </source>
</evidence>
<accession>A0AAN6NBD0</accession>
<name>A0AAN6NBD0_9PEZI</name>
<feature type="compositionally biased region" description="Low complexity" evidence="1">
    <location>
        <begin position="744"/>
        <end position="755"/>
    </location>
</feature>
<feature type="compositionally biased region" description="Low complexity" evidence="1">
    <location>
        <begin position="453"/>
        <end position="464"/>
    </location>
</feature>
<feature type="compositionally biased region" description="Basic and acidic residues" evidence="1">
    <location>
        <begin position="495"/>
        <end position="512"/>
    </location>
</feature>
<feature type="compositionally biased region" description="Basic and acidic residues" evidence="1">
    <location>
        <begin position="848"/>
        <end position="862"/>
    </location>
</feature>
<evidence type="ECO:0000256" key="1">
    <source>
        <dbReference type="SAM" id="MobiDB-lite"/>
    </source>
</evidence>
<organism evidence="2 3">
    <name type="scientific">Diplogelasinospora grovesii</name>
    <dbReference type="NCBI Taxonomy" id="303347"/>
    <lineage>
        <taxon>Eukaryota</taxon>
        <taxon>Fungi</taxon>
        <taxon>Dikarya</taxon>
        <taxon>Ascomycota</taxon>
        <taxon>Pezizomycotina</taxon>
        <taxon>Sordariomycetes</taxon>
        <taxon>Sordariomycetidae</taxon>
        <taxon>Sordariales</taxon>
        <taxon>Diplogelasinosporaceae</taxon>
        <taxon>Diplogelasinospora</taxon>
    </lineage>
</organism>
<gene>
    <name evidence="2" type="ORF">QBC46DRAFT_255877</name>
</gene>
<feature type="compositionally biased region" description="Basic and acidic residues" evidence="1">
    <location>
        <begin position="887"/>
        <end position="904"/>
    </location>
</feature>
<feature type="compositionally biased region" description="Basic and acidic residues" evidence="1">
    <location>
        <begin position="1196"/>
        <end position="1217"/>
    </location>
</feature>
<evidence type="ECO:0000313" key="2">
    <source>
        <dbReference type="EMBL" id="KAK3942640.1"/>
    </source>
</evidence>
<feature type="compositionally biased region" description="Pro residues" evidence="1">
    <location>
        <begin position="1149"/>
        <end position="1158"/>
    </location>
</feature>
<feature type="region of interest" description="Disordered" evidence="1">
    <location>
        <begin position="210"/>
        <end position="657"/>
    </location>
</feature>
<reference evidence="3" key="1">
    <citation type="journal article" date="2023" name="Mol. Phylogenet. Evol.">
        <title>Genome-scale phylogeny and comparative genomics of the fungal order Sordariales.</title>
        <authorList>
            <person name="Hensen N."/>
            <person name="Bonometti L."/>
            <person name="Westerberg I."/>
            <person name="Brannstrom I.O."/>
            <person name="Guillou S."/>
            <person name="Cros-Aarteil S."/>
            <person name="Calhoun S."/>
            <person name="Haridas S."/>
            <person name="Kuo A."/>
            <person name="Mondo S."/>
            <person name="Pangilinan J."/>
            <person name="Riley R."/>
            <person name="LaButti K."/>
            <person name="Andreopoulos B."/>
            <person name="Lipzen A."/>
            <person name="Chen C."/>
            <person name="Yan M."/>
            <person name="Daum C."/>
            <person name="Ng V."/>
            <person name="Clum A."/>
            <person name="Steindorff A."/>
            <person name="Ohm R.A."/>
            <person name="Martin F."/>
            <person name="Silar P."/>
            <person name="Natvig D.O."/>
            <person name="Lalanne C."/>
            <person name="Gautier V."/>
            <person name="Ament-Velasquez S.L."/>
            <person name="Kruys A."/>
            <person name="Hutchinson M.I."/>
            <person name="Powell A.J."/>
            <person name="Barry K."/>
            <person name="Miller A.N."/>
            <person name="Grigoriev I.V."/>
            <person name="Debuchy R."/>
            <person name="Gladieux P."/>
            <person name="Hiltunen Thoren M."/>
            <person name="Johannesson H."/>
        </authorList>
    </citation>
    <scope>NUCLEOTIDE SEQUENCE [LARGE SCALE GENOMIC DNA]</scope>
    <source>
        <strain evidence="3">CBS 340.73</strain>
    </source>
</reference>
<feature type="compositionally biased region" description="Polar residues" evidence="1">
    <location>
        <begin position="916"/>
        <end position="931"/>
    </location>
</feature>
<proteinExistence type="predicted"/>
<feature type="compositionally biased region" description="Polar residues" evidence="1">
    <location>
        <begin position="866"/>
        <end position="884"/>
    </location>
</feature>
<protein>
    <submittedName>
        <fullName evidence="2">Uncharacterized protein</fullName>
    </submittedName>
</protein>
<feature type="compositionally biased region" description="Polar residues" evidence="1">
    <location>
        <begin position="465"/>
        <end position="481"/>
    </location>
</feature>
<feature type="compositionally biased region" description="Gly residues" evidence="1">
    <location>
        <begin position="1267"/>
        <end position="1278"/>
    </location>
</feature>
<feature type="compositionally biased region" description="Polar residues" evidence="1">
    <location>
        <begin position="1107"/>
        <end position="1126"/>
    </location>
</feature>